<evidence type="ECO:0000256" key="2">
    <source>
        <dbReference type="ARBA" id="ARBA00022525"/>
    </source>
</evidence>
<dbReference type="SUPFAM" id="SSF52833">
    <property type="entry name" value="Thioredoxin-like"/>
    <property type="match status" value="1"/>
</dbReference>
<dbReference type="Gene3D" id="3.40.30.10">
    <property type="entry name" value="Glutaredoxin"/>
    <property type="match status" value="1"/>
</dbReference>
<keyword evidence="5" id="KW-1133">Transmembrane helix</keyword>
<dbReference type="PANTHER" id="PTHR13234:SF8">
    <property type="entry name" value="GAMMA-INTERFERON-INDUCIBLE LYSOSOMAL THIOL REDUCTASE"/>
    <property type="match status" value="1"/>
</dbReference>
<evidence type="ECO:0000256" key="4">
    <source>
        <dbReference type="ARBA" id="ARBA00023180"/>
    </source>
</evidence>
<evidence type="ECO:0000313" key="7">
    <source>
        <dbReference type="Proteomes" id="UP000183758"/>
    </source>
</evidence>
<keyword evidence="5" id="KW-0812">Transmembrane</keyword>
<dbReference type="InterPro" id="IPR004911">
    <property type="entry name" value="Interferon-induced_GILT"/>
</dbReference>
<dbReference type="PANTHER" id="PTHR13234">
    <property type="entry name" value="GAMMA-INTERFERON INDUCIBLE LYSOSOMAL THIOL REDUCTASE GILT"/>
    <property type="match status" value="1"/>
</dbReference>
<protein>
    <recommendedName>
        <fullName evidence="8">Thioredoxin-like fold domain-containing protein</fullName>
    </recommendedName>
</protein>
<keyword evidence="5" id="KW-0472">Membrane</keyword>
<organism evidence="6 7">
    <name type="scientific">Candidatus Roizmanbacteria bacterium CG2_30_33_16</name>
    <dbReference type="NCBI Taxonomy" id="1805340"/>
    <lineage>
        <taxon>Bacteria</taxon>
        <taxon>Candidatus Roizmaniibacteriota</taxon>
    </lineage>
</organism>
<reference evidence="6 7" key="1">
    <citation type="journal article" date="2016" name="Environ. Microbiol.">
        <title>Genomic resolution of a cold subsurface aquifer community provides metabolic insights for novel microbes adapted to high CO concentrations.</title>
        <authorList>
            <person name="Probst A.J."/>
            <person name="Castelle C.J."/>
            <person name="Singh A."/>
            <person name="Brown C.T."/>
            <person name="Anantharaman K."/>
            <person name="Sharon I."/>
            <person name="Hug L.A."/>
            <person name="Burstein D."/>
            <person name="Emerson J.B."/>
            <person name="Thomas B.C."/>
            <person name="Banfield J.F."/>
        </authorList>
    </citation>
    <scope>NUCLEOTIDE SEQUENCE [LARGE SCALE GENOMIC DNA]</scope>
    <source>
        <strain evidence="6">CG2_30_33_16</strain>
    </source>
</reference>
<dbReference type="Pfam" id="PF03227">
    <property type="entry name" value="GILT"/>
    <property type="match status" value="1"/>
</dbReference>
<sequence>MNRVKKNIKPTVRRSAPIENITPVEKKSTKQGFNKGTLFFMVILVILAGLLFRKLSQKNALTNIKNNIIPTAVKKVINNPATKFEIGKITDTNGVYEFELILKSGADQKYNSYITKDGKILFVSGIKVDTLGKTTPAAQTQTKKLTCNDLTKVNNTKLTAFVVADCPFGLQMQRVIKKTIDEQPALSNNIDVKYIGAVENGKITSMHGDKEAQENLRQICIRDEQKENYWEYVGCYMKEGKSEECLSSTGINTTQLKACVDDKARGLAFAQKDFDLANKYQIGSSPTLLLNNKQVVSEFDFGGRIPNAMKELVCCSSKEKGTYCSQDLSKTEVATAYSVTGESTNQGSGNAANCN</sequence>
<keyword evidence="2" id="KW-0964">Secreted</keyword>
<proteinExistence type="predicted"/>
<evidence type="ECO:0000313" key="6">
    <source>
        <dbReference type="EMBL" id="OIP82614.1"/>
    </source>
</evidence>
<evidence type="ECO:0000256" key="5">
    <source>
        <dbReference type="SAM" id="Phobius"/>
    </source>
</evidence>
<dbReference type="GO" id="GO:0005576">
    <property type="term" value="C:extracellular region"/>
    <property type="evidence" value="ECO:0007669"/>
    <property type="project" value="UniProtKB-SubCell"/>
</dbReference>
<feature type="transmembrane region" description="Helical" evidence="5">
    <location>
        <begin position="36"/>
        <end position="52"/>
    </location>
</feature>
<dbReference type="AlphaFoldDB" id="A0A1J5HRG0"/>
<comment type="caution">
    <text evidence="6">The sequence shown here is derived from an EMBL/GenBank/DDBJ whole genome shotgun (WGS) entry which is preliminary data.</text>
</comment>
<dbReference type="InterPro" id="IPR036249">
    <property type="entry name" value="Thioredoxin-like_sf"/>
</dbReference>
<comment type="subcellular location">
    <subcellularLocation>
        <location evidence="1">Secreted</location>
    </subcellularLocation>
</comment>
<dbReference type="GO" id="GO:0016671">
    <property type="term" value="F:oxidoreductase activity, acting on a sulfur group of donors, disulfide as acceptor"/>
    <property type="evidence" value="ECO:0007669"/>
    <property type="project" value="InterPro"/>
</dbReference>
<dbReference type="Proteomes" id="UP000183758">
    <property type="component" value="Unassembled WGS sequence"/>
</dbReference>
<evidence type="ECO:0000256" key="1">
    <source>
        <dbReference type="ARBA" id="ARBA00004613"/>
    </source>
</evidence>
<keyword evidence="4" id="KW-0325">Glycoprotein</keyword>
<keyword evidence="3" id="KW-0732">Signal</keyword>
<name>A0A1J5HRG0_9BACT</name>
<gene>
    <name evidence="6" type="ORF">AUK04_04435</name>
</gene>
<dbReference type="EMBL" id="MNZM01000109">
    <property type="protein sequence ID" value="OIP82614.1"/>
    <property type="molecule type" value="Genomic_DNA"/>
</dbReference>
<evidence type="ECO:0000256" key="3">
    <source>
        <dbReference type="ARBA" id="ARBA00022729"/>
    </source>
</evidence>
<accession>A0A1J5HRG0</accession>
<evidence type="ECO:0008006" key="8">
    <source>
        <dbReference type="Google" id="ProtNLM"/>
    </source>
</evidence>